<dbReference type="RefSeq" id="WP_077701414.1">
    <property type="nucleotide sequence ID" value="NZ_CP019438.1"/>
</dbReference>
<reference evidence="2 3" key="1">
    <citation type="submission" date="2017-01" db="EMBL/GenBank/DDBJ databases">
        <title>The complete genome sequence of a sulfur-oxidizing marine bacterium Thioclava sp. 25B10_4T.</title>
        <authorList>
            <person name="Liu Y."/>
            <person name="Lai Q."/>
            <person name="Shao Z."/>
        </authorList>
    </citation>
    <scope>NUCLEOTIDE SEQUENCE [LARGE SCALE GENOMIC DNA]</scope>
    <source>
        <strain evidence="2 3">25B10_4</strain>
        <plasmid evidence="2 3">unnamed1</plasmid>
    </source>
</reference>
<feature type="compositionally biased region" description="Polar residues" evidence="1">
    <location>
        <begin position="126"/>
        <end position="139"/>
    </location>
</feature>
<organism evidence="2 3">
    <name type="scientific">Thioclava nitratireducens</name>
    <dbReference type="NCBI Taxonomy" id="1915078"/>
    <lineage>
        <taxon>Bacteria</taxon>
        <taxon>Pseudomonadati</taxon>
        <taxon>Pseudomonadota</taxon>
        <taxon>Alphaproteobacteria</taxon>
        <taxon>Rhodobacterales</taxon>
        <taxon>Paracoccaceae</taxon>
        <taxon>Thioclava</taxon>
    </lineage>
</organism>
<feature type="region of interest" description="Disordered" evidence="1">
    <location>
        <begin position="111"/>
        <end position="139"/>
    </location>
</feature>
<protein>
    <recommendedName>
        <fullName evidence="4">Methyl-accepting chemotaxis protein</fullName>
    </recommendedName>
</protein>
<proteinExistence type="predicted"/>
<dbReference type="EMBL" id="CP019438">
    <property type="protein sequence ID" value="AQS50117.1"/>
    <property type="molecule type" value="Genomic_DNA"/>
</dbReference>
<accession>A0ABN4XGJ3</accession>
<geneLocation type="plasmid" evidence="2 3">
    <name>unnamed1</name>
</geneLocation>
<evidence type="ECO:0000313" key="3">
    <source>
        <dbReference type="Proteomes" id="UP000185622"/>
    </source>
</evidence>
<dbReference type="Proteomes" id="UP000185622">
    <property type="component" value="Plasmid unnamed1"/>
</dbReference>
<gene>
    <name evidence="2" type="ORF">BMG03_19590</name>
</gene>
<name>A0ABN4XGJ3_9RHOB</name>
<keyword evidence="3" id="KW-1185">Reference proteome</keyword>
<evidence type="ECO:0000256" key="1">
    <source>
        <dbReference type="SAM" id="MobiDB-lite"/>
    </source>
</evidence>
<evidence type="ECO:0000313" key="2">
    <source>
        <dbReference type="EMBL" id="AQS50117.1"/>
    </source>
</evidence>
<sequence>MRAFTWSMRFAIAISTVFAFAALVAGGVSYTLQSKEMSLRLEGEVRADTEALALSARGANMQDLSEQITARMTTSRDGANIVTFVPADGSDALGNVRVAASFEGTRHLEPGTGLTLLDPPGANVPKVTSPSGCSFRQAG</sequence>
<keyword evidence="2" id="KW-0614">Plasmid</keyword>
<evidence type="ECO:0008006" key="4">
    <source>
        <dbReference type="Google" id="ProtNLM"/>
    </source>
</evidence>